<dbReference type="RefSeq" id="WP_109760254.1">
    <property type="nucleotide sequence ID" value="NZ_CP034588.1"/>
</dbReference>
<evidence type="ECO:0000313" key="2">
    <source>
        <dbReference type="EMBL" id="PWK55258.1"/>
    </source>
</evidence>
<dbReference type="PANTHER" id="PTHR34310">
    <property type="entry name" value="DUF427 DOMAIN PROTEIN (AFU_ORTHOLOGUE AFUA_3G02220)"/>
    <property type="match status" value="1"/>
</dbReference>
<dbReference type="Pfam" id="PF04248">
    <property type="entry name" value="NTP_transf_9"/>
    <property type="match status" value="1"/>
</dbReference>
<comment type="caution">
    <text evidence="2">The sequence shown here is derived from an EMBL/GenBank/DDBJ whole genome shotgun (WGS) entry which is preliminary data.</text>
</comment>
<dbReference type="Proteomes" id="UP000245390">
    <property type="component" value="Unassembled WGS sequence"/>
</dbReference>
<sequence>MADHIRIAPAEGTWVVRAGGAVIGESDDALKLEEDGYPFVVYFPREDIAMEFLDVTDKVTTDQVKGQAAHYSIVTRSTVLENAAWSYESPKAEVSQIAGHIAFYATDTVAIEQV</sequence>
<dbReference type="PANTHER" id="PTHR34310:SF9">
    <property type="entry name" value="BLR5716 PROTEIN"/>
    <property type="match status" value="1"/>
</dbReference>
<reference evidence="2 3" key="1">
    <citation type="submission" date="2018-05" db="EMBL/GenBank/DDBJ databases">
        <title>Genomic Encyclopedia of Type Strains, Phase IV (KMG-IV): sequencing the most valuable type-strain genomes for metagenomic binning, comparative biology and taxonomic classification.</title>
        <authorList>
            <person name="Goeker M."/>
        </authorList>
    </citation>
    <scope>NUCLEOTIDE SEQUENCE [LARGE SCALE GENOMIC DNA]</scope>
    <source>
        <strain evidence="2 3">DSM 103371</strain>
    </source>
</reference>
<dbReference type="InterPro" id="IPR038694">
    <property type="entry name" value="DUF427_sf"/>
</dbReference>
<keyword evidence="3" id="KW-1185">Reference proteome</keyword>
<protein>
    <submittedName>
        <fullName evidence="2">Uncharacterized protein (DUF427 family)</fullName>
    </submittedName>
</protein>
<evidence type="ECO:0000313" key="3">
    <source>
        <dbReference type="Proteomes" id="UP000245390"/>
    </source>
</evidence>
<dbReference type="AlphaFoldDB" id="A0A316G366"/>
<dbReference type="InterPro" id="IPR007361">
    <property type="entry name" value="DUF427"/>
</dbReference>
<organism evidence="2 3">
    <name type="scientific">Silicimonas algicola</name>
    <dbReference type="NCBI Taxonomy" id="1826607"/>
    <lineage>
        <taxon>Bacteria</taxon>
        <taxon>Pseudomonadati</taxon>
        <taxon>Pseudomonadota</taxon>
        <taxon>Alphaproteobacteria</taxon>
        <taxon>Rhodobacterales</taxon>
        <taxon>Paracoccaceae</taxon>
    </lineage>
</organism>
<feature type="domain" description="DUF427" evidence="1">
    <location>
        <begin position="15"/>
        <end position="105"/>
    </location>
</feature>
<accession>A0A316G366</accession>
<evidence type="ECO:0000259" key="1">
    <source>
        <dbReference type="Pfam" id="PF04248"/>
    </source>
</evidence>
<dbReference type="Gene3D" id="2.170.150.40">
    <property type="entry name" value="Domain of unknown function (DUF427)"/>
    <property type="match status" value="1"/>
</dbReference>
<name>A0A316G366_9RHOB</name>
<proteinExistence type="predicted"/>
<dbReference type="OrthoDB" id="9815163at2"/>
<gene>
    <name evidence="2" type="ORF">C8D95_108137</name>
</gene>
<dbReference type="EMBL" id="QGGV01000008">
    <property type="protein sequence ID" value="PWK55258.1"/>
    <property type="molecule type" value="Genomic_DNA"/>
</dbReference>
<dbReference type="KEGG" id="salo:EF888_06595"/>